<gene>
    <name evidence="4" type="ORF">PENNAL_c0376G11175</name>
</gene>
<evidence type="ECO:0000313" key="5">
    <source>
        <dbReference type="Proteomes" id="UP000191691"/>
    </source>
</evidence>
<dbReference type="PANTHER" id="PTHR33481">
    <property type="entry name" value="REVERSE TRANSCRIPTASE"/>
    <property type="match status" value="1"/>
</dbReference>
<reference evidence="5" key="1">
    <citation type="journal article" date="2017" name="Nat. Microbiol.">
        <title>Global analysis of biosynthetic gene clusters reveals vast potential of secondary metabolite production in Penicillium species.</title>
        <authorList>
            <person name="Nielsen J.C."/>
            <person name="Grijseels S."/>
            <person name="Prigent S."/>
            <person name="Ji B."/>
            <person name="Dainat J."/>
            <person name="Nielsen K.F."/>
            <person name="Frisvad J.C."/>
            <person name="Workman M."/>
            <person name="Nielsen J."/>
        </authorList>
    </citation>
    <scope>NUCLEOTIDE SEQUENCE [LARGE SCALE GENOMIC DNA]</scope>
    <source>
        <strain evidence="5">IBT 13039</strain>
    </source>
</reference>
<dbReference type="AlphaFoldDB" id="A0A1V6W651"/>
<name>A0A1V6W651_PENNA</name>
<dbReference type="STRING" id="60175.A0A1V6W651"/>
<dbReference type="PANTHER" id="PTHR33481:SF1">
    <property type="entry name" value="ENDONUCLEASE_EXONUCLEASE_PHOSPHATASE DOMAIN-CONTAINING PROTEIN-RELATED"/>
    <property type="match status" value="1"/>
</dbReference>
<evidence type="ECO:0008006" key="6">
    <source>
        <dbReference type="Google" id="ProtNLM"/>
    </source>
</evidence>
<evidence type="ECO:0000259" key="3">
    <source>
        <dbReference type="Pfam" id="PF14529"/>
    </source>
</evidence>
<dbReference type="GO" id="GO:0003824">
    <property type="term" value="F:catalytic activity"/>
    <property type="evidence" value="ECO:0007669"/>
    <property type="project" value="InterPro"/>
</dbReference>
<accession>A0A1V6W651</accession>
<proteinExistence type="predicted"/>
<dbReference type="Pfam" id="PF00078">
    <property type="entry name" value="RVT_1"/>
    <property type="match status" value="1"/>
</dbReference>
<dbReference type="InterPro" id="IPR000477">
    <property type="entry name" value="RT_dom"/>
</dbReference>
<evidence type="ECO:0000313" key="4">
    <source>
        <dbReference type="EMBL" id="OQE58360.1"/>
    </source>
</evidence>
<evidence type="ECO:0000256" key="1">
    <source>
        <dbReference type="SAM" id="MobiDB-lite"/>
    </source>
</evidence>
<dbReference type="OMA" id="RRYIATH"/>
<feature type="compositionally biased region" description="Basic and acidic residues" evidence="1">
    <location>
        <begin position="378"/>
        <end position="388"/>
    </location>
</feature>
<dbReference type="InterPro" id="IPR036691">
    <property type="entry name" value="Endo/exonu/phosph_ase_sf"/>
</dbReference>
<dbReference type="SUPFAM" id="SSF56219">
    <property type="entry name" value="DNase I-like"/>
    <property type="match status" value="1"/>
</dbReference>
<dbReference type="InterPro" id="IPR005135">
    <property type="entry name" value="Endo/exonuclease/phosphatase"/>
</dbReference>
<feature type="region of interest" description="Disordered" evidence="1">
    <location>
        <begin position="373"/>
        <end position="395"/>
    </location>
</feature>
<feature type="domain" description="Endonuclease/exonuclease/phosphatase" evidence="3">
    <location>
        <begin position="65"/>
        <end position="180"/>
    </location>
</feature>
<dbReference type="SUPFAM" id="SSF56672">
    <property type="entry name" value="DNA/RNA polymerases"/>
    <property type="match status" value="1"/>
</dbReference>
<dbReference type="EMBL" id="MOOB01000376">
    <property type="protein sequence ID" value="OQE58360.1"/>
    <property type="molecule type" value="Genomic_DNA"/>
</dbReference>
<dbReference type="InterPro" id="IPR043502">
    <property type="entry name" value="DNA/RNA_pol_sf"/>
</dbReference>
<protein>
    <recommendedName>
        <fullName evidence="6">Reverse transcriptase domain-containing protein</fullName>
    </recommendedName>
</protein>
<organism evidence="4 5">
    <name type="scientific">Penicillium nalgiovense</name>
    <dbReference type="NCBI Taxonomy" id="60175"/>
    <lineage>
        <taxon>Eukaryota</taxon>
        <taxon>Fungi</taxon>
        <taxon>Dikarya</taxon>
        <taxon>Ascomycota</taxon>
        <taxon>Pezizomycotina</taxon>
        <taxon>Eurotiomycetes</taxon>
        <taxon>Eurotiomycetidae</taxon>
        <taxon>Eurotiales</taxon>
        <taxon>Aspergillaceae</taxon>
        <taxon>Penicillium</taxon>
    </lineage>
</organism>
<dbReference type="Proteomes" id="UP000191691">
    <property type="component" value="Unassembled WGS sequence"/>
</dbReference>
<feature type="domain" description="Reverse transcriptase" evidence="2">
    <location>
        <begin position="460"/>
        <end position="695"/>
    </location>
</feature>
<keyword evidence="5" id="KW-1185">Reference proteome</keyword>
<dbReference type="CDD" id="cd01650">
    <property type="entry name" value="RT_nLTR_like"/>
    <property type="match status" value="1"/>
</dbReference>
<evidence type="ECO:0000259" key="2">
    <source>
        <dbReference type="Pfam" id="PF00078"/>
    </source>
</evidence>
<dbReference type="Pfam" id="PF14529">
    <property type="entry name" value="Exo_endo_phos_2"/>
    <property type="match status" value="1"/>
</dbReference>
<sequence length="728" mass="80853">MADFLAKPGVVQADIIAVQEPWENPYNDTTYHPLKQTHELLFPSSAETGSRAREVRLQTGVGEVSFFNIYNECGTTGTVEHLNRLLDSRRKHTMIAGDFNLHHPAWGGIEASQDPGSDKLVELCDEADLDLWLEPGTVTRDQNGEQTTIDLFFGTPDLTERLVVCELAPDCHADSDHLPIRVLLDVDPQPPTETQKRRLWKAMDTEKFDVFVADNLPKPPQLTTPRQIDDAVDHLIDIVQRGVHESTPWAKPSPQANPSWTKECGEAVKHSRRMFRRYIATHSEEDWQTYKLARNQKGRVIKAALRRGFRSFIEDAVDQGPQGLWRVAKWARSRGQQQGSTMPALKTADGSADADTDTEKVKLLRKVFFPQPPEADLSDVHTSQERQGHANRRQQLRLPPVNVTEVRAAIKKAPPNKAPGYDALPNQVWRILAEPDSRSEKRFVPLLAAIFDALTLRKAGPRDYRVPKSYRPVALLNTLGKVLEAVVATRIAWCVEEYKLLPRTHLGGRKGVSVDHAIQLILGRVHQAWGEGKIASMLLLDVAGLGALTPWAQSFLTGRSTRIKLPNGHLSDPFPTPTGIPQGSPISPILFLLFNAPLIRACTLRGLHHGESEAYGWVDDVCILAISNSYEENVQLLEKALQKAASWASKHAAKFAPDKFELIHFTNPKSTTTATTTTTTTDGVSPRSVDIWEVPDDPSGYNGMPVIILGDPILTILAPSDIAKYLGV</sequence>
<dbReference type="Gene3D" id="3.60.10.10">
    <property type="entry name" value="Endonuclease/exonuclease/phosphatase"/>
    <property type="match status" value="1"/>
</dbReference>
<comment type="caution">
    <text evidence="4">The sequence shown here is derived from an EMBL/GenBank/DDBJ whole genome shotgun (WGS) entry which is preliminary data.</text>
</comment>